<reference evidence="2 3" key="1">
    <citation type="submission" date="2023-02" db="EMBL/GenBank/DDBJ databases">
        <title>Streptococcus sp. Genome Sequencing and Assembly.</title>
        <authorList>
            <person name="Shore S.M."/>
            <person name="Nicholson T.L."/>
        </authorList>
    </citation>
    <scope>NUCLEOTIDE SEQUENCE [LARGE SCALE GENOMIC DNA]</scope>
    <source>
        <strain evidence="2 3">29892</strain>
    </source>
</reference>
<proteinExistence type="predicted"/>
<evidence type="ECO:0000313" key="2">
    <source>
        <dbReference type="EMBL" id="WNY49646.1"/>
    </source>
</evidence>
<dbReference type="Pfam" id="PF14808">
    <property type="entry name" value="TMEM164"/>
    <property type="match status" value="1"/>
</dbReference>
<dbReference type="NCBIfam" id="TIGR02206">
    <property type="entry name" value="intg_mem_TP0381"/>
    <property type="match status" value="1"/>
</dbReference>
<evidence type="ECO:0000256" key="1">
    <source>
        <dbReference type="SAM" id="Phobius"/>
    </source>
</evidence>
<organism evidence="2 3">
    <name type="scientific">Streptococcus iners subsp. hyiners</name>
    <dbReference type="NCBI Taxonomy" id="3028083"/>
    <lineage>
        <taxon>Bacteria</taxon>
        <taxon>Bacillati</taxon>
        <taxon>Bacillota</taxon>
        <taxon>Bacilli</taxon>
        <taxon>Lactobacillales</taxon>
        <taxon>Streptococcaceae</taxon>
        <taxon>Streptococcus</taxon>
        <taxon>Streptococcus iners</taxon>
    </lineage>
</organism>
<feature type="transmembrane region" description="Helical" evidence="1">
    <location>
        <begin position="71"/>
        <end position="88"/>
    </location>
</feature>
<dbReference type="InterPro" id="IPR011737">
    <property type="entry name" value="CHP02206_TP0381"/>
</dbReference>
<keyword evidence="1" id="KW-1133">Transmembrane helix</keyword>
<protein>
    <submittedName>
        <fullName evidence="2">TIGR02206 family membrane protein</fullName>
    </submittedName>
</protein>
<sequence>MNDFFTNQVSHGPHLGLFTHLGLLLLLFILLYLTTRYYTKTWFNRFFWTILLFQVVSLYTWYVWADFPLSESLPFYHCRLAILFLLFARKGDLKLYFSYLGLIGSLVAFIYPVFDPFPFPHLTFFTFVVGHYALAVLSLSYILTEGYQFSLSRRERLSLTVMLHLVMLFVNWLTKGNYGYLTRLPIVNSQETWFNFVLLSLMISCLISSVQAGFQLYWKKKLVYLLQE</sequence>
<dbReference type="Proteomes" id="UP001301526">
    <property type="component" value="Chromosome"/>
</dbReference>
<keyword evidence="1" id="KW-0472">Membrane</keyword>
<name>A0AA96VHP6_9STRE</name>
<keyword evidence="3" id="KW-1185">Reference proteome</keyword>
<feature type="transmembrane region" description="Helical" evidence="1">
    <location>
        <begin position="95"/>
        <end position="114"/>
    </location>
</feature>
<dbReference type="AlphaFoldDB" id="A0AA96VHP6"/>
<evidence type="ECO:0000313" key="3">
    <source>
        <dbReference type="Proteomes" id="UP001301526"/>
    </source>
</evidence>
<feature type="transmembrane region" description="Helical" evidence="1">
    <location>
        <begin position="46"/>
        <end position="65"/>
    </location>
</feature>
<dbReference type="RefSeq" id="WP_248054659.1">
    <property type="nucleotide sequence ID" value="NZ_CP118734.1"/>
</dbReference>
<keyword evidence="1" id="KW-0812">Transmembrane</keyword>
<feature type="transmembrane region" description="Helical" evidence="1">
    <location>
        <begin position="120"/>
        <end position="144"/>
    </location>
</feature>
<feature type="transmembrane region" description="Helical" evidence="1">
    <location>
        <begin position="193"/>
        <end position="218"/>
    </location>
</feature>
<accession>A0AA96VHP6</accession>
<feature type="transmembrane region" description="Helical" evidence="1">
    <location>
        <begin position="156"/>
        <end position="173"/>
    </location>
</feature>
<gene>
    <name evidence="2" type="ORF">PW220_03115</name>
</gene>
<dbReference type="EMBL" id="CP118734">
    <property type="protein sequence ID" value="WNY49646.1"/>
    <property type="molecule type" value="Genomic_DNA"/>
</dbReference>
<feature type="transmembrane region" description="Helical" evidence="1">
    <location>
        <begin position="15"/>
        <end position="34"/>
    </location>
</feature>